<gene>
    <name evidence="2" type="ORF">THAPSDRAFT_7686</name>
</gene>
<proteinExistence type="predicted"/>
<evidence type="ECO:0000313" key="2">
    <source>
        <dbReference type="EMBL" id="EED90701.1"/>
    </source>
</evidence>
<dbReference type="InterPro" id="IPR036397">
    <property type="entry name" value="RNaseH_sf"/>
</dbReference>
<dbReference type="GO" id="GO:0003676">
    <property type="term" value="F:nucleic acid binding"/>
    <property type="evidence" value="ECO:0007669"/>
    <property type="project" value="InterPro"/>
</dbReference>
<protein>
    <recommendedName>
        <fullName evidence="4">Integrase catalytic domain-containing protein</fullName>
    </recommendedName>
</protein>
<dbReference type="Proteomes" id="UP000001449">
    <property type="component" value="Chromosome 8"/>
</dbReference>
<dbReference type="eggNOG" id="ENOG502SKKF">
    <property type="taxonomic scope" value="Eukaryota"/>
</dbReference>
<dbReference type="KEGG" id="tps:THAPSDRAFT_7686"/>
<dbReference type="SUPFAM" id="SSF53098">
    <property type="entry name" value="Ribonuclease H-like"/>
    <property type="match status" value="1"/>
</dbReference>
<dbReference type="AlphaFoldDB" id="B8C784"/>
<organism evidence="2 3">
    <name type="scientific">Thalassiosira pseudonana</name>
    <name type="common">Marine diatom</name>
    <name type="synonym">Cyclotella nana</name>
    <dbReference type="NCBI Taxonomy" id="35128"/>
    <lineage>
        <taxon>Eukaryota</taxon>
        <taxon>Sar</taxon>
        <taxon>Stramenopiles</taxon>
        <taxon>Ochrophyta</taxon>
        <taxon>Bacillariophyta</taxon>
        <taxon>Coscinodiscophyceae</taxon>
        <taxon>Thalassiosirophycidae</taxon>
        <taxon>Thalassiosirales</taxon>
        <taxon>Thalassiosiraceae</taxon>
        <taxon>Thalassiosira</taxon>
    </lineage>
</organism>
<dbReference type="InParanoid" id="B8C784"/>
<dbReference type="HOGENOM" id="CLU_308718_0_0_1"/>
<evidence type="ECO:0008006" key="4">
    <source>
        <dbReference type="Google" id="ProtNLM"/>
    </source>
</evidence>
<feature type="region of interest" description="Disordered" evidence="1">
    <location>
        <begin position="324"/>
        <end position="381"/>
    </location>
</feature>
<evidence type="ECO:0000313" key="3">
    <source>
        <dbReference type="Proteomes" id="UP000001449"/>
    </source>
</evidence>
<reference evidence="2 3" key="1">
    <citation type="journal article" date="2004" name="Science">
        <title>The genome of the diatom Thalassiosira pseudonana: ecology, evolution, and metabolism.</title>
        <authorList>
            <person name="Armbrust E.V."/>
            <person name="Berges J.A."/>
            <person name="Bowler C."/>
            <person name="Green B.R."/>
            <person name="Martinez D."/>
            <person name="Putnam N.H."/>
            <person name="Zhou S."/>
            <person name="Allen A.E."/>
            <person name="Apt K.E."/>
            <person name="Bechner M."/>
            <person name="Brzezinski M.A."/>
            <person name="Chaal B.K."/>
            <person name="Chiovitti A."/>
            <person name="Davis A.K."/>
            <person name="Demarest M.S."/>
            <person name="Detter J.C."/>
            <person name="Glavina T."/>
            <person name="Goodstein D."/>
            <person name="Hadi M.Z."/>
            <person name="Hellsten U."/>
            <person name="Hildebrand M."/>
            <person name="Jenkins B.D."/>
            <person name="Jurka J."/>
            <person name="Kapitonov V.V."/>
            <person name="Kroger N."/>
            <person name="Lau W.W."/>
            <person name="Lane T.W."/>
            <person name="Larimer F.W."/>
            <person name="Lippmeier J.C."/>
            <person name="Lucas S."/>
            <person name="Medina M."/>
            <person name="Montsant A."/>
            <person name="Obornik M."/>
            <person name="Parker M.S."/>
            <person name="Palenik B."/>
            <person name="Pazour G.J."/>
            <person name="Richardson P.M."/>
            <person name="Rynearson T.A."/>
            <person name="Saito M.A."/>
            <person name="Schwartz D.C."/>
            <person name="Thamatrakoln K."/>
            <person name="Valentin K."/>
            <person name="Vardi A."/>
            <person name="Wilkerson F.P."/>
            <person name="Rokhsar D.S."/>
        </authorList>
    </citation>
    <scope>NUCLEOTIDE SEQUENCE [LARGE SCALE GENOMIC DNA]</scope>
    <source>
        <strain evidence="2 3">CCMP1335</strain>
    </source>
</reference>
<dbReference type="InterPro" id="IPR012337">
    <property type="entry name" value="RNaseH-like_sf"/>
</dbReference>
<accession>B8C784</accession>
<name>B8C784_THAPS</name>
<dbReference type="EMBL" id="CM000644">
    <property type="protein sequence ID" value="EED90701.1"/>
    <property type="molecule type" value="Genomic_DNA"/>
</dbReference>
<sequence length="956" mass="106501">MGIKQDTEDSLKDFEFTKIDGQPTDEDLNQLTKECINAAASISTTNGGGQHGHVGMIIDDAEYILFSHNAARFVTPTNPGPYPATVDPDAAIRERQVAEHKAEKAEFETYLGVENFLRKAIIKVVDPEWIAELESESMGFNHRYPKEILAYLRAHGGDLDHLDVTELIQQLQKDWDHVEAPATLFARGDKIERQLVKAGQAANPPLRLAFALATFEASGEFEPSIREWKAKPVADRTFTNFHIFMQKAFTDRNKHNKSTAQSTGRGIANSATDATMGKVDEAEAAALAIAEVAMVMQSNQEKQFQQMMEIARFAHIASAHMPNQTSVGSLKPTKPIAQPIGNLPPSASPRRNPDVSPPGHQPPVNCCIEHASPRPISNMSSRWARRLERRKQRQQKHADESAFNAAIEEALLDLGASCTLVQSSQGMELTGPSNRRVVTAGGQILQASSTALLPTTKLSAGAREAHVLEGLQPKALLSVKTLADNGYTTIFHPHDKGVTVHGIDDLELTFKNPALLQGWRKGGGLWTVPIVDEPMSSPGLGGDDAAMNTGKFPITSSRGNKYIMVAVELDGNYIDAEPLKTRTTQSLINAYQTIHNRWKATKVICPNWHILDNEAPEAFKQAIRDNQCRVELTPADQHRRNAAERAIQTKGTSFQYWPASQTTFQYIQSSPKKTLKPSLRPSKYVVESDSIAARVKAKHASPQALPDPSSIAERVAARLRGQEPTQVESAHAVLDQETGKLLEYRQLLKHPRFKDATPDGWVYIMVIRGMYGLPQAGSLGHDLLKERLNQEGYFQSQVVPGLWKHKTRNIKLVLVVDDFGIKYLRREDLDHLIKSLEKYYEVTVDLEGKEYVKIELDWDYENREVHLSMIPYLQKALRQFDNVVPTKRVDSPYPHVEPKYGAKQQFAEYVTSDPVGKEEQKHVQKVTGKFNWCARGVNSTMLTPISALTTQQAKQQ</sequence>
<evidence type="ECO:0000256" key="1">
    <source>
        <dbReference type="SAM" id="MobiDB-lite"/>
    </source>
</evidence>
<dbReference type="GeneID" id="7449839"/>
<reference evidence="2 3" key="2">
    <citation type="journal article" date="2008" name="Nature">
        <title>The Phaeodactylum genome reveals the evolutionary history of diatom genomes.</title>
        <authorList>
            <person name="Bowler C."/>
            <person name="Allen A.E."/>
            <person name="Badger J.H."/>
            <person name="Grimwood J."/>
            <person name="Jabbari K."/>
            <person name="Kuo A."/>
            <person name="Maheswari U."/>
            <person name="Martens C."/>
            <person name="Maumus F."/>
            <person name="Otillar R.P."/>
            <person name="Rayko E."/>
            <person name="Salamov A."/>
            <person name="Vandepoele K."/>
            <person name="Beszteri B."/>
            <person name="Gruber A."/>
            <person name="Heijde M."/>
            <person name="Katinka M."/>
            <person name="Mock T."/>
            <person name="Valentin K."/>
            <person name="Verret F."/>
            <person name="Berges J.A."/>
            <person name="Brownlee C."/>
            <person name="Cadoret J.P."/>
            <person name="Chiovitti A."/>
            <person name="Choi C.J."/>
            <person name="Coesel S."/>
            <person name="De Martino A."/>
            <person name="Detter J.C."/>
            <person name="Durkin C."/>
            <person name="Falciatore A."/>
            <person name="Fournet J."/>
            <person name="Haruta M."/>
            <person name="Huysman M.J."/>
            <person name="Jenkins B.D."/>
            <person name="Jiroutova K."/>
            <person name="Jorgensen R.E."/>
            <person name="Joubert Y."/>
            <person name="Kaplan A."/>
            <person name="Kroger N."/>
            <person name="Kroth P.G."/>
            <person name="La Roche J."/>
            <person name="Lindquist E."/>
            <person name="Lommer M."/>
            <person name="Martin-Jezequel V."/>
            <person name="Lopez P.J."/>
            <person name="Lucas S."/>
            <person name="Mangogna M."/>
            <person name="McGinnis K."/>
            <person name="Medlin L.K."/>
            <person name="Montsant A."/>
            <person name="Oudot-Le Secq M.P."/>
            <person name="Napoli C."/>
            <person name="Obornik M."/>
            <person name="Parker M.S."/>
            <person name="Petit J.L."/>
            <person name="Porcel B.M."/>
            <person name="Poulsen N."/>
            <person name="Robison M."/>
            <person name="Rychlewski L."/>
            <person name="Rynearson T.A."/>
            <person name="Schmutz J."/>
            <person name="Shapiro H."/>
            <person name="Siaut M."/>
            <person name="Stanley M."/>
            <person name="Sussman M.R."/>
            <person name="Taylor A.R."/>
            <person name="Vardi A."/>
            <person name="von Dassow P."/>
            <person name="Vyverman W."/>
            <person name="Willis A."/>
            <person name="Wyrwicz L.S."/>
            <person name="Rokhsar D.S."/>
            <person name="Weissenbach J."/>
            <person name="Armbrust E.V."/>
            <person name="Green B.R."/>
            <person name="Van de Peer Y."/>
            <person name="Grigoriev I.V."/>
        </authorList>
    </citation>
    <scope>NUCLEOTIDE SEQUENCE [LARGE SCALE GENOMIC DNA]</scope>
    <source>
        <strain evidence="2 3">CCMP1335</strain>
    </source>
</reference>
<dbReference type="PaxDb" id="35128-Thaps7686"/>
<dbReference type="RefSeq" id="XP_002291850.1">
    <property type="nucleotide sequence ID" value="XM_002291814.1"/>
</dbReference>
<keyword evidence="3" id="KW-1185">Reference proteome</keyword>
<dbReference type="Gene3D" id="3.30.420.10">
    <property type="entry name" value="Ribonuclease H-like superfamily/Ribonuclease H"/>
    <property type="match status" value="1"/>
</dbReference>